<proteinExistence type="inferred from homology"/>
<dbReference type="InterPro" id="IPR013261">
    <property type="entry name" value="Tim21"/>
</dbReference>
<dbReference type="OrthoDB" id="5573266at2759"/>
<keyword evidence="9" id="KW-0811">Translocation</keyword>
<evidence type="ECO:0000256" key="6">
    <source>
        <dbReference type="ARBA" id="ARBA00022989"/>
    </source>
</evidence>
<organism evidence="11 12">
    <name type="scientific">Catenaria anguillulae PL171</name>
    <dbReference type="NCBI Taxonomy" id="765915"/>
    <lineage>
        <taxon>Eukaryota</taxon>
        <taxon>Fungi</taxon>
        <taxon>Fungi incertae sedis</taxon>
        <taxon>Blastocladiomycota</taxon>
        <taxon>Blastocladiomycetes</taxon>
        <taxon>Blastocladiales</taxon>
        <taxon>Catenariaceae</taxon>
        <taxon>Catenaria</taxon>
    </lineage>
</organism>
<evidence type="ECO:0000256" key="9">
    <source>
        <dbReference type="RuleBase" id="RU367142"/>
    </source>
</evidence>
<dbReference type="Gene3D" id="3.10.450.320">
    <property type="entry name" value="Mitochondrial import inner membrane translocase subunit Tim21"/>
    <property type="match status" value="1"/>
</dbReference>
<feature type="region of interest" description="Disordered" evidence="10">
    <location>
        <begin position="43"/>
        <end position="64"/>
    </location>
</feature>
<dbReference type="PANTHER" id="PTHR13032">
    <property type="entry name" value="MITOCHONDRIAL IMPORT INNER MEMBRANE TRANSLOCASE SUBUNIT TIM21"/>
    <property type="match status" value="1"/>
</dbReference>
<comment type="subcellular location">
    <subcellularLocation>
        <location evidence="9">Mitochondrion inner membrane</location>
        <topology evidence="9">Single-pass membrane protein</topology>
    </subcellularLocation>
    <subcellularLocation>
        <location evidence="1">Mitochondrion membrane</location>
        <topology evidence="1">Single-pass membrane protein</topology>
    </subcellularLocation>
</comment>
<dbReference type="PANTHER" id="PTHR13032:SF6">
    <property type="entry name" value="MITOCHONDRIAL IMPORT INNER MEMBRANE TRANSLOCASE SUBUNIT TIM21"/>
    <property type="match status" value="1"/>
</dbReference>
<gene>
    <name evidence="11" type="ORF">BCR44DRAFT_34283</name>
</gene>
<evidence type="ECO:0000313" key="11">
    <source>
        <dbReference type="EMBL" id="ORZ35251.1"/>
    </source>
</evidence>
<dbReference type="GO" id="GO:0030150">
    <property type="term" value="P:protein import into mitochondrial matrix"/>
    <property type="evidence" value="ECO:0007669"/>
    <property type="project" value="UniProtKB-UniRule"/>
</dbReference>
<keyword evidence="9" id="KW-0653">Protein transport</keyword>
<keyword evidence="4" id="KW-0812">Transmembrane</keyword>
<comment type="function">
    <text evidence="9">Essential component of the TIM23 complex, a complex that mediates the translocation of transit peptide-containing proteins across the mitochondrial inner membrane.</text>
</comment>
<dbReference type="Proteomes" id="UP000193411">
    <property type="component" value="Unassembled WGS sequence"/>
</dbReference>
<protein>
    <recommendedName>
        <fullName evidence="3 9">Mitochondrial import inner membrane translocase subunit Tim21</fullName>
    </recommendedName>
</protein>
<comment type="subunit">
    <text evidence="9">Component of the TIM23 complex.</text>
</comment>
<evidence type="ECO:0000256" key="4">
    <source>
        <dbReference type="ARBA" id="ARBA00022692"/>
    </source>
</evidence>
<comment type="similarity">
    <text evidence="2 9">Belongs to the TIM21 family.</text>
</comment>
<dbReference type="EMBL" id="MCFL01000023">
    <property type="protein sequence ID" value="ORZ35251.1"/>
    <property type="molecule type" value="Genomic_DNA"/>
</dbReference>
<sequence>MNTSFSSVSVATKRLIHCVPSPVPTRLRLAGRLAPPCAHQPAVLSYSTTPRPPQPPPPSGTWRASAKAQTAHGVVRKPSVLRKLAHHTYKVVRTGGQVGVVLVSIATGGLLLWAIGDDLLSTSSPNNIFKSTVKRLRNVTALTSVLGHDFRGLVDIDEDLHHWRSRPVSHRYVEDRWGRGKRLVMHFYLKSKSTGGMAKVTCEMRQEGGESGKWVYDKLVCECFLADGSQKTVRVV</sequence>
<name>A0A1Y2HN64_9FUNG</name>
<evidence type="ECO:0000256" key="2">
    <source>
        <dbReference type="ARBA" id="ARBA00010867"/>
    </source>
</evidence>
<dbReference type="AlphaFoldDB" id="A0A1Y2HN64"/>
<evidence type="ECO:0000256" key="7">
    <source>
        <dbReference type="ARBA" id="ARBA00023128"/>
    </source>
</evidence>
<accession>A0A1Y2HN64</accession>
<keyword evidence="8" id="KW-0472">Membrane</keyword>
<evidence type="ECO:0000256" key="5">
    <source>
        <dbReference type="ARBA" id="ARBA00022946"/>
    </source>
</evidence>
<evidence type="ECO:0000256" key="8">
    <source>
        <dbReference type="ARBA" id="ARBA00023136"/>
    </source>
</evidence>
<dbReference type="Pfam" id="PF08294">
    <property type="entry name" value="TIM21"/>
    <property type="match status" value="1"/>
</dbReference>
<evidence type="ECO:0000313" key="12">
    <source>
        <dbReference type="Proteomes" id="UP000193411"/>
    </source>
</evidence>
<evidence type="ECO:0000256" key="1">
    <source>
        <dbReference type="ARBA" id="ARBA00004304"/>
    </source>
</evidence>
<keyword evidence="12" id="KW-1185">Reference proteome</keyword>
<keyword evidence="9" id="KW-0999">Mitochondrion inner membrane</keyword>
<keyword evidence="9" id="KW-0813">Transport</keyword>
<dbReference type="InterPro" id="IPR038552">
    <property type="entry name" value="Tim21_IMS_sf"/>
</dbReference>
<evidence type="ECO:0000256" key="10">
    <source>
        <dbReference type="SAM" id="MobiDB-lite"/>
    </source>
</evidence>
<feature type="compositionally biased region" description="Pro residues" evidence="10">
    <location>
        <begin position="50"/>
        <end position="59"/>
    </location>
</feature>
<dbReference type="GO" id="GO:0005744">
    <property type="term" value="C:TIM23 mitochondrial import inner membrane translocase complex"/>
    <property type="evidence" value="ECO:0007669"/>
    <property type="project" value="UniProtKB-UniRule"/>
</dbReference>
<keyword evidence="6" id="KW-1133">Transmembrane helix</keyword>
<evidence type="ECO:0000256" key="3">
    <source>
        <dbReference type="ARBA" id="ARBA00020726"/>
    </source>
</evidence>
<reference evidence="11 12" key="1">
    <citation type="submission" date="2016-07" db="EMBL/GenBank/DDBJ databases">
        <title>Pervasive Adenine N6-methylation of Active Genes in Fungi.</title>
        <authorList>
            <consortium name="DOE Joint Genome Institute"/>
            <person name="Mondo S.J."/>
            <person name="Dannebaum R.O."/>
            <person name="Kuo R.C."/>
            <person name="Labutti K."/>
            <person name="Haridas S."/>
            <person name="Kuo A."/>
            <person name="Salamov A."/>
            <person name="Ahrendt S.R."/>
            <person name="Lipzen A."/>
            <person name="Sullivan W."/>
            <person name="Andreopoulos W.B."/>
            <person name="Clum A."/>
            <person name="Lindquist E."/>
            <person name="Daum C."/>
            <person name="Ramamoorthy G.K."/>
            <person name="Gryganskyi A."/>
            <person name="Culley D."/>
            <person name="Magnuson J.K."/>
            <person name="James T.Y."/>
            <person name="O'Malley M.A."/>
            <person name="Stajich J.E."/>
            <person name="Spatafora J.W."/>
            <person name="Visel A."/>
            <person name="Grigoriev I.V."/>
        </authorList>
    </citation>
    <scope>NUCLEOTIDE SEQUENCE [LARGE SCALE GENOMIC DNA]</scope>
    <source>
        <strain evidence="11 12">PL171</strain>
    </source>
</reference>
<keyword evidence="7 9" id="KW-0496">Mitochondrion</keyword>
<comment type="caution">
    <text evidence="11">The sequence shown here is derived from an EMBL/GenBank/DDBJ whole genome shotgun (WGS) entry which is preliminary data.</text>
</comment>
<keyword evidence="5" id="KW-0809">Transit peptide</keyword>